<evidence type="ECO:0000313" key="3">
    <source>
        <dbReference type="Proteomes" id="UP000321947"/>
    </source>
</evidence>
<comment type="caution">
    <text evidence="2">The sequence shown here is derived from an EMBL/GenBank/DDBJ whole genome shotgun (WGS) entry which is preliminary data.</text>
</comment>
<evidence type="ECO:0000313" key="2">
    <source>
        <dbReference type="EMBL" id="TYK28968.1"/>
    </source>
</evidence>
<accession>A0A5D3DZT4</accession>
<organism evidence="2 3">
    <name type="scientific">Cucumis melo var. makuwa</name>
    <name type="common">Oriental melon</name>
    <dbReference type="NCBI Taxonomy" id="1194695"/>
    <lineage>
        <taxon>Eukaryota</taxon>
        <taxon>Viridiplantae</taxon>
        <taxon>Streptophyta</taxon>
        <taxon>Embryophyta</taxon>
        <taxon>Tracheophyta</taxon>
        <taxon>Spermatophyta</taxon>
        <taxon>Magnoliopsida</taxon>
        <taxon>eudicotyledons</taxon>
        <taxon>Gunneridae</taxon>
        <taxon>Pentapetalae</taxon>
        <taxon>rosids</taxon>
        <taxon>fabids</taxon>
        <taxon>Cucurbitales</taxon>
        <taxon>Cucurbitaceae</taxon>
        <taxon>Benincaseae</taxon>
        <taxon>Cucumis</taxon>
    </lineage>
</organism>
<feature type="coiled-coil region" evidence="1">
    <location>
        <begin position="57"/>
        <end position="133"/>
    </location>
</feature>
<protein>
    <submittedName>
        <fullName evidence="2">Glial fibrillary acidic protein-like</fullName>
    </submittedName>
</protein>
<sequence>MLESLVPNIELKKYHDDKEKNLKRLREINCLLAIENEKLREEVKKWVQLTVNTQRDLDETKRKQLEQEKNNDSLNTKAIQVRKKNKRLLRNIVDLHEETEAKKIDFMIWRDVYDTLRRKYDGARGQIEQEAEKLRQLVRMAINSQCKLGLFGKVQAVRQDVEGLKDPFAKILELLTTGRGKSYGDFITS</sequence>
<evidence type="ECO:0000256" key="1">
    <source>
        <dbReference type="SAM" id="Coils"/>
    </source>
</evidence>
<dbReference type="Proteomes" id="UP000321947">
    <property type="component" value="Unassembled WGS sequence"/>
</dbReference>
<gene>
    <name evidence="2" type="ORF">E5676_scaffold120G00640</name>
</gene>
<reference evidence="2 3" key="1">
    <citation type="submission" date="2019-08" db="EMBL/GenBank/DDBJ databases">
        <title>Draft genome sequences of two oriental melons (Cucumis melo L. var makuwa).</title>
        <authorList>
            <person name="Kwon S.-Y."/>
        </authorList>
    </citation>
    <scope>NUCLEOTIDE SEQUENCE [LARGE SCALE GENOMIC DNA]</scope>
    <source>
        <strain evidence="3">cv. Chang Bougi</strain>
        <tissue evidence="2">Leaf</tissue>
    </source>
</reference>
<proteinExistence type="predicted"/>
<dbReference type="EMBL" id="SSTD01001877">
    <property type="protein sequence ID" value="TYK28968.1"/>
    <property type="molecule type" value="Genomic_DNA"/>
</dbReference>
<dbReference type="AlphaFoldDB" id="A0A5D3DZT4"/>
<name>A0A5D3DZT4_CUCMM</name>
<keyword evidence="1" id="KW-0175">Coiled coil</keyword>